<name>A0AA36HNF9_9DINO</name>
<keyword evidence="1" id="KW-1133">Transmembrane helix</keyword>
<evidence type="ECO:0000313" key="2">
    <source>
        <dbReference type="EMBL" id="CAJ1372394.1"/>
    </source>
</evidence>
<protein>
    <submittedName>
        <fullName evidence="2">Uncharacterized protein</fullName>
    </submittedName>
</protein>
<proteinExistence type="predicted"/>
<organism evidence="2 3">
    <name type="scientific">Effrenium voratum</name>
    <dbReference type="NCBI Taxonomy" id="2562239"/>
    <lineage>
        <taxon>Eukaryota</taxon>
        <taxon>Sar</taxon>
        <taxon>Alveolata</taxon>
        <taxon>Dinophyceae</taxon>
        <taxon>Suessiales</taxon>
        <taxon>Symbiodiniaceae</taxon>
        <taxon>Effrenium</taxon>
    </lineage>
</organism>
<reference evidence="2" key="1">
    <citation type="submission" date="2023-08" db="EMBL/GenBank/DDBJ databases">
        <authorList>
            <person name="Chen Y."/>
            <person name="Shah S."/>
            <person name="Dougan E. K."/>
            <person name="Thang M."/>
            <person name="Chan C."/>
        </authorList>
    </citation>
    <scope>NUCLEOTIDE SEQUENCE</scope>
</reference>
<feature type="transmembrane region" description="Helical" evidence="1">
    <location>
        <begin position="66"/>
        <end position="87"/>
    </location>
</feature>
<sequence>MASIIFAVPTLVGYGGCTSSFCLFTFDYLYSHAETLCSFRFYEIFPWGWGKETASANFLTDGQLDILGAADMSLAYTSTTLLILALLGDAHRNAKLGAFSLFVLVGILFCFGALLPSYLLWRGSGLRLTGLIPAKSGTYLMWAQLTTMCTLAISWYAAKADWNPAVNGGLIWSYGVFVPLVAVLVMCTDDGKKFLSATTVKRFFLLNAALAALFEVYVCSHAPGSAGIWQYLLQFSKRTFIFDSLGLRITSVLLLLWEGYWKCGVAEVLLFPVGLCFGMAHMAGKAEDSNPDTGFQRLL</sequence>
<keyword evidence="1" id="KW-0472">Membrane</keyword>
<feature type="transmembrane region" description="Helical" evidence="1">
    <location>
        <begin position="200"/>
        <end position="218"/>
    </location>
</feature>
<comment type="caution">
    <text evidence="2">The sequence shown here is derived from an EMBL/GenBank/DDBJ whole genome shotgun (WGS) entry which is preliminary data.</text>
</comment>
<feature type="transmembrane region" description="Helical" evidence="1">
    <location>
        <begin position="264"/>
        <end position="283"/>
    </location>
</feature>
<keyword evidence="1" id="KW-0812">Transmembrane</keyword>
<evidence type="ECO:0000313" key="3">
    <source>
        <dbReference type="Proteomes" id="UP001178507"/>
    </source>
</evidence>
<gene>
    <name evidence="2" type="ORF">EVOR1521_LOCUS2487</name>
</gene>
<evidence type="ECO:0000256" key="1">
    <source>
        <dbReference type="SAM" id="Phobius"/>
    </source>
</evidence>
<dbReference type="Proteomes" id="UP001178507">
    <property type="component" value="Unassembled WGS sequence"/>
</dbReference>
<feature type="transmembrane region" description="Helical" evidence="1">
    <location>
        <begin position="238"/>
        <end position="257"/>
    </location>
</feature>
<keyword evidence="3" id="KW-1185">Reference proteome</keyword>
<dbReference type="AlphaFoldDB" id="A0AA36HNF9"/>
<dbReference type="EMBL" id="CAUJNA010000132">
    <property type="protein sequence ID" value="CAJ1372394.1"/>
    <property type="molecule type" value="Genomic_DNA"/>
</dbReference>
<accession>A0AA36HNF9</accession>
<feature type="transmembrane region" description="Helical" evidence="1">
    <location>
        <begin position="99"/>
        <end position="119"/>
    </location>
</feature>
<feature type="transmembrane region" description="Helical" evidence="1">
    <location>
        <begin position="139"/>
        <end position="158"/>
    </location>
</feature>
<feature type="transmembrane region" description="Helical" evidence="1">
    <location>
        <begin position="170"/>
        <end position="188"/>
    </location>
</feature>